<keyword evidence="5" id="KW-1185">Reference proteome</keyword>
<dbReference type="SUPFAM" id="SSF51735">
    <property type="entry name" value="NAD(P)-binding Rossmann-fold domains"/>
    <property type="match status" value="1"/>
</dbReference>
<dbReference type="PANTHER" id="PTHR48075">
    <property type="entry name" value="3-HYDROXYACYL-COA DEHYDROGENASE FAMILY PROTEIN"/>
    <property type="match status" value="1"/>
</dbReference>
<accession>A0A841IXG3</accession>
<dbReference type="FunFam" id="3.40.50.720:FF:000009">
    <property type="entry name" value="Fatty oxidation complex, alpha subunit"/>
    <property type="match status" value="1"/>
</dbReference>
<dbReference type="GO" id="GO:0006631">
    <property type="term" value="P:fatty acid metabolic process"/>
    <property type="evidence" value="ECO:0007669"/>
    <property type="project" value="InterPro"/>
</dbReference>
<dbReference type="Gene3D" id="3.40.50.720">
    <property type="entry name" value="NAD(P)-binding Rossmann-like Domain"/>
    <property type="match status" value="1"/>
</dbReference>
<dbReference type="GO" id="GO:0070403">
    <property type="term" value="F:NAD+ binding"/>
    <property type="evidence" value="ECO:0007669"/>
    <property type="project" value="InterPro"/>
</dbReference>
<proteinExistence type="predicted"/>
<dbReference type="GO" id="GO:0008691">
    <property type="term" value="F:3-hydroxybutyryl-CoA dehydrogenase activity"/>
    <property type="evidence" value="ECO:0007669"/>
    <property type="project" value="UniProtKB-EC"/>
</dbReference>
<reference evidence="4 5" key="1">
    <citation type="submission" date="2020-08" db="EMBL/GenBank/DDBJ databases">
        <title>Genomic Encyclopedia of Type Strains, Phase IV (KMG-IV): sequencing the most valuable type-strain genomes for metagenomic binning, comparative biology and taxonomic classification.</title>
        <authorList>
            <person name="Goeker M."/>
        </authorList>
    </citation>
    <scope>NUCLEOTIDE SEQUENCE [LARGE SCALE GENOMIC DNA]</scope>
    <source>
        <strain evidence="4 5">DSM 102255</strain>
    </source>
</reference>
<dbReference type="InterPro" id="IPR008927">
    <property type="entry name" value="6-PGluconate_DH-like_C_sf"/>
</dbReference>
<dbReference type="Proteomes" id="UP000552700">
    <property type="component" value="Unassembled WGS sequence"/>
</dbReference>
<dbReference type="Pfam" id="PF02737">
    <property type="entry name" value="3HCDH_N"/>
    <property type="match status" value="1"/>
</dbReference>
<evidence type="ECO:0000313" key="5">
    <source>
        <dbReference type="Proteomes" id="UP000552700"/>
    </source>
</evidence>
<evidence type="ECO:0000259" key="2">
    <source>
        <dbReference type="Pfam" id="PF00725"/>
    </source>
</evidence>
<dbReference type="Pfam" id="PF00725">
    <property type="entry name" value="3HCDH"/>
    <property type="match status" value="2"/>
</dbReference>
<dbReference type="AlphaFoldDB" id="A0A841IXG3"/>
<dbReference type="SUPFAM" id="SSF48179">
    <property type="entry name" value="6-phosphogluconate dehydrogenase C-terminal domain-like"/>
    <property type="match status" value="2"/>
</dbReference>
<dbReference type="InterPro" id="IPR006176">
    <property type="entry name" value="3-OHacyl-CoA_DH_NAD-bd"/>
</dbReference>
<comment type="caution">
    <text evidence="4">The sequence shown here is derived from an EMBL/GenBank/DDBJ whole genome shotgun (WGS) entry which is preliminary data.</text>
</comment>
<dbReference type="EC" id="1.1.1.157" evidence="4"/>
<protein>
    <submittedName>
        <fullName evidence="4">3-hydroxybutyryl-CoA dehydrogenase</fullName>
        <ecNumber evidence="4">1.1.1.157</ecNumber>
    </submittedName>
</protein>
<sequence>MKAAAVIGVVGAGAMGSGIAQTALAAGLDVALFDQQPGAVEAAAERIFARLTSEGEKGRLAPDVVDRAPEKLTKASSLADLHAADLVVEAIIERLDAKQALFVALEAIVSSACVLATNTSSLSIAAIARGCARPERVCGMHFFNPVPVMRLVEIVRGPATNPETLQIAHAAAKRFGKVAIDVADAPGFLVNLGGRAYYTEALHLLQESAADAPTIDAIMRNACGFRMGPFELMDLTGIDVNFPVTKLIFEGYQGEPRLKTTYLHQLMVEAGRYGRKTGRGFYAYGDGDQRSVSAPQADDLRSVSFTADDRLGAGLGSILQGYGLTPTRDPDRPILIEVFGEDAATVAIRDGLDPDRVVAMDATGVDRGTLTIMAPLGAADVLEETRAWLATIGYTVHVIADTPGFVAPRMLAMIANLGCEIAQMSLASPDDIDRAMELGLNYPAGPLAIADRMGLPTVHRILTNLQDITGADRYRPSLWLRQRAMLGMSAKVAR</sequence>
<evidence type="ECO:0000259" key="3">
    <source>
        <dbReference type="Pfam" id="PF02737"/>
    </source>
</evidence>
<dbReference type="EMBL" id="JACIJP010000001">
    <property type="protein sequence ID" value="MBB6123353.1"/>
    <property type="molecule type" value="Genomic_DNA"/>
</dbReference>
<feature type="domain" description="3-hydroxyacyl-CoA dehydrogenase C-terminal" evidence="2">
    <location>
        <begin position="404"/>
        <end position="485"/>
    </location>
</feature>
<gene>
    <name evidence="4" type="ORF">FHS92_001060</name>
</gene>
<dbReference type="InterPro" id="IPR036291">
    <property type="entry name" value="NAD(P)-bd_dom_sf"/>
</dbReference>
<feature type="domain" description="3-hydroxyacyl-CoA dehydrogenase NAD binding" evidence="3">
    <location>
        <begin position="7"/>
        <end position="184"/>
    </location>
</feature>
<feature type="domain" description="3-hydroxyacyl-CoA dehydrogenase C-terminal" evidence="2">
    <location>
        <begin position="187"/>
        <end position="284"/>
    </location>
</feature>
<dbReference type="NCBIfam" id="NF006124">
    <property type="entry name" value="PRK08268.1"/>
    <property type="match status" value="1"/>
</dbReference>
<dbReference type="Gene3D" id="1.10.1040.10">
    <property type="entry name" value="N-(1-d-carboxylethyl)-l-norvaline Dehydrogenase, domain 2"/>
    <property type="match status" value="2"/>
</dbReference>
<dbReference type="InterPro" id="IPR006108">
    <property type="entry name" value="3HC_DH_C"/>
</dbReference>
<name>A0A841IXG3_9SPHN</name>
<evidence type="ECO:0000256" key="1">
    <source>
        <dbReference type="ARBA" id="ARBA00023002"/>
    </source>
</evidence>
<dbReference type="PANTHER" id="PTHR48075:SF5">
    <property type="entry name" value="3-HYDROXYBUTYRYL-COA DEHYDROGENASE"/>
    <property type="match status" value="1"/>
</dbReference>
<keyword evidence="1 4" id="KW-0560">Oxidoreductase</keyword>
<dbReference type="InterPro" id="IPR013328">
    <property type="entry name" value="6PGD_dom2"/>
</dbReference>
<organism evidence="4 5">
    <name type="scientific">Sphingobium subterraneum</name>
    <dbReference type="NCBI Taxonomy" id="627688"/>
    <lineage>
        <taxon>Bacteria</taxon>
        <taxon>Pseudomonadati</taxon>
        <taxon>Pseudomonadota</taxon>
        <taxon>Alphaproteobacteria</taxon>
        <taxon>Sphingomonadales</taxon>
        <taxon>Sphingomonadaceae</taxon>
        <taxon>Sphingobium</taxon>
    </lineage>
</organism>
<evidence type="ECO:0000313" key="4">
    <source>
        <dbReference type="EMBL" id="MBB6123353.1"/>
    </source>
</evidence>
<dbReference type="RefSeq" id="WP_184078198.1">
    <property type="nucleotide sequence ID" value="NZ_JACIJP010000001.1"/>
</dbReference>